<organism evidence="1 2">
    <name type="scientific">Lindgomyces ingoldianus</name>
    <dbReference type="NCBI Taxonomy" id="673940"/>
    <lineage>
        <taxon>Eukaryota</taxon>
        <taxon>Fungi</taxon>
        <taxon>Dikarya</taxon>
        <taxon>Ascomycota</taxon>
        <taxon>Pezizomycotina</taxon>
        <taxon>Dothideomycetes</taxon>
        <taxon>Pleosporomycetidae</taxon>
        <taxon>Pleosporales</taxon>
        <taxon>Lindgomycetaceae</taxon>
        <taxon>Lindgomyces</taxon>
    </lineage>
</organism>
<sequence>MAAQLPNINVIQDTPTSPNHAPAPIYTAPATTSRSPPLENSAPEVHLANREVEGLQVDPNGPYPQPTTSESRPAAYGFPYFVVGKQAIPGDESGLIPVPLEKHSGVGKRTCGMKRRTFIIVLVVVVIVIICGAVGGGVGGYYAKQNSNPEPPYVTSGTSGMAKLPCSPASATAPGAPAATPRELKQPYLARGATFNITCRRGEPAGTKNNGRPVVNLGIFTEYTFKSCMDRCANLTECGGVAYGANLTDMVQDGDPGGNCLLKNGTWDASANRDTWFASGVKQNFKQS</sequence>
<proteinExistence type="predicted"/>
<name>A0ACB6R519_9PLEO</name>
<protein>
    <submittedName>
        <fullName evidence="1">Uncharacterized protein</fullName>
    </submittedName>
</protein>
<evidence type="ECO:0000313" key="1">
    <source>
        <dbReference type="EMBL" id="KAF2473933.1"/>
    </source>
</evidence>
<keyword evidence="2" id="KW-1185">Reference proteome</keyword>
<dbReference type="Proteomes" id="UP000799755">
    <property type="component" value="Unassembled WGS sequence"/>
</dbReference>
<accession>A0ACB6R519</accession>
<comment type="caution">
    <text evidence="1">The sequence shown here is derived from an EMBL/GenBank/DDBJ whole genome shotgun (WGS) entry which is preliminary data.</text>
</comment>
<gene>
    <name evidence="1" type="ORF">BDR25DRAFT_301992</name>
</gene>
<evidence type="ECO:0000313" key="2">
    <source>
        <dbReference type="Proteomes" id="UP000799755"/>
    </source>
</evidence>
<reference evidence="1" key="1">
    <citation type="journal article" date="2020" name="Stud. Mycol.">
        <title>101 Dothideomycetes genomes: a test case for predicting lifestyles and emergence of pathogens.</title>
        <authorList>
            <person name="Haridas S."/>
            <person name="Albert R."/>
            <person name="Binder M."/>
            <person name="Bloem J."/>
            <person name="Labutti K."/>
            <person name="Salamov A."/>
            <person name="Andreopoulos B."/>
            <person name="Baker S."/>
            <person name="Barry K."/>
            <person name="Bills G."/>
            <person name="Bluhm B."/>
            <person name="Cannon C."/>
            <person name="Castanera R."/>
            <person name="Culley D."/>
            <person name="Daum C."/>
            <person name="Ezra D."/>
            <person name="Gonzalez J."/>
            <person name="Henrissat B."/>
            <person name="Kuo A."/>
            <person name="Liang C."/>
            <person name="Lipzen A."/>
            <person name="Lutzoni F."/>
            <person name="Magnuson J."/>
            <person name="Mondo S."/>
            <person name="Nolan M."/>
            <person name="Ohm R."/>
            <person name="Pangilinan J."/>
            <person name="Park H.-J."/>
            <person name="Ramirez L."/>
            <person name="Alfaro M."/>
            <person name="Sun H."/>
            <person name="Tritt A."/>
            <person name="Yoshinaga Y."/>
            <person name="Zwiers L.-H."/>
            <person name="Turgeon B."/>
            <person name="Goodwin S."/>
            <person name="Spatafora J."/>
            <person name="Crous P."/>
            <person name="Grigoriev I."/>
        </authorList>
    </citation>
    <scope>NUCLEOTIDE SEQUENCE</scope>
    <source>
        <strain evidence="1">ATCC 200398</strain>
    </source>
</reference>
<dbReference type="EMBL" id="MU003499">
    <property type="protein sequence ID" value="KAF2473933.1"/>
    <property type="molecule type" value="Genomic_DNA"/>
</dbReference>